<dbReference type="AlphaFoldDB" id="A0AAF5DTG7"/>
<feature type="compositionally biased region" description="Basic residues" evidence="1">
    <location>
        <begin position="689"/>
        <end position="700"/>
    </location>
</feature>
<organism evidence="3 4">
    <name type="scientific">Strongyloides stercoralis</name>
    <name type="common">Threadworm</name>
    <dbReference type="NCBI Taxonomy" id="6248"/>
    <lineage>
        <taxon>Eukaryota</taxon>
        <taxon>Metazoa</taxon>
        <taxon>Ecdysozoa</taxon>
        <taxon>Nematoda</taxon>
        <taxon>Chromadorea</taxon>
        <taxon>Rhabditida</taxon>
        <taxon>Tylenchina</taxon>
        <taxon>Panagrolaimomorpha</taxon>
        <taxon>Strongyloidoidea</taxon>
        <taxon>Strongyloididae</taxon>
        <taxon>Strongyloides</taxon>
    </lineage>
</organism>
<feature type="chain" id="PRO_5042207415" evidence="2">
    <location>
        <begin position="16"/>
        <end position="773"/>
    </location>
</feature>
<dbReference type="WBParaSite" id="TCONS_00017158.p1">
    <property type="protein sequence ID" value="TCONS_00017158.p1"/>
    <property type="gene ID" value="XLOC_011327"/>
</dbReference>
<feature type="compositionally biased region" description="Basic residues" evidence="1">
    <location>
        <begin position="367"/>
        <end position="387"/>
    </location>
</feature>
<reference evidence="4" key="1">
    <citation type="submission" date="2024-02" db="UniProtKB">
        <authorList>
            <consortium name="WormBaseParasite"/>
        </authorList>
    </citation>
    <scope>IDENTIFICATION</scope>
</reference>
<feature type="signal peptide" evidence="2">
    <location>
        <begin position="1"/>
        <end position="15"/>
    </location>
</feature>
<feature type="region of interest" description="Disordered" evidence="1">
    <location>
        <begin position="366"/>
        <end position="432"/>
    </location>
</feature>
<feature type="compositionally biased region" description="Basic and acidic residues" evidence="1">
    <location>
        <begin position="763"/>
        <end position="773"/>
    </location>
</feature>
<feature type="region of interest" description="Disordered" evidence="1">
    <location>
        <begin position="750"/>
        <end position="773"/>
    </location>
</feature>
<name>A0AAF5DTG7_STRER</name>
<feature type="region of interest" description="Disordered" evidence="1">
    <location>
        <begin position="673"/>
        <end position="700"/>
    </location>
</feature>
<feature type="region of interest" description="Disordered" evidence="1">
    <location>
        <begin position="537"/>
        <end position="586"/>
    </location>
</feature>
<sequence length="773" mass="91581">NFLLFFILFLGVAASFHFDSIDLNKIILDNSVVQNDLSIDLDNQQLLKNNHIRNDTMEFLTREKRQLAAFLNLFKKLGNHHKVKSIPQRLHKQKQLRRQKKLTTKVAKITKRQQTTVTNAKTFTTRTLSKPTTVQDRDAEIFLFVFILFLGNTTSFDYEYGDYEIISDDTTQENDLPIDLNNEELLKNKYFKNDTMEFFTRLKRQSAIFAKRLEESSFKNQQKDQFFHQPLQMKKKSNGKKFIKQRGKGITVKQRQKRLKNTRTKFNKKIRIQKTTTKVPESITTDILSESSNVQKGNFKMPIDDYDEYFANLKADHMVSLYLKKVDSEKVTFNNAIQENDLPTSLKSQESNQIYHFNNGKVESIARYKRQSRLSRGRQRSSRRSSQRRLSSSATRRARERDVQRRRRLISQRQEEIRRSQATGPISMPNKIQEVPKQEVPDIDSLLKDDAFINKLMDRFDQRMRERGPPRRPPPPRSDEVETLPYLLILKVVANNAIQENDLPTSLKNQEIDQIYHFNNGKLEFFKRYKRQLRLSRGRQRLSRRSSQRRLSSSATRRVREREVQRRRRLISQRQEEIRRSQTTTTVKPATITETTKQNIDIEALLRDDAFIDRFMDRFHQRMRERPPPDLPPLERDAQNDLPASLKNQKVDEINYLNAGKLEHFIRYKRQSGLGRRRPQTQLSPAAARRARKRDTQRRRRLIAQRKEEIRRLQTTTTAKPATMSETTKQSIDIESLLKDDAVIDKIMDKLRQRAERKRPPPRRLDSRENIRE</sequence>
<feature type="compositionally biased region" description="Basic residues" evidence="1">
    <location>
        <begin position="537"/>
        <end position="548"/>
    </location>
</feature>
<protein>
    <submittedName>
        <fullName evidence="4">Uncharacterized protein</fullName>
    </submittedName>
</protein>
<evidence type="ECO:0000313" key="3">
    <source>
        <dbReference type="Proteomes" id="UP000035681"/>
    </source>
</evidence>
<keyword evidence="2" id="KW-0732">Signal</keyword>
<dbReference type="Proteomes" id="UP000035681">
    <property type="component" value="Unplaced"/>
</dbReference>
<proteinExistence type="predicted"/>
<evidence type="ECO:0000256" key="2">
    <source>
        <dbReference type="SAM" id="SignalP"/>
    </source>
</evidence>
<accession>A0AAF5DTG7</accession>
<evidence type="ECO:0000256" key="1">
    <source>
        <dbReference type="SAM" id="MobiDB-lite"/>
    </source>
</evidence>
<evidence type="ECO:0000313" key="4">
    <source>
        <dbReference type="WBParaSite" id="TCONS_00017158.p1"/>
    </source>
</evidence>
<keyword evidence="3" id="KW-1185">Reference proteome</keyword>
<feature type="region of interest" description="Disordered" evidence="1">
    <location>
        <begin position="462"/>
        <end position="481"/>
    </location>
</feature>